<feature type="binding site" evidence="7">
    <location>
        <begin position="358"/>
        <end position="365"/>
    </location>
    <ligand>
        <name>ATP</name>
        <dbReference type="ChEBI" id="CHEBI:30616"/>
    </ligand>
</feature>
<reference evidence="11 12" key="1">
    <citation type="submission" date="2019-10" db="EMBL/GenBank/DDBJ databases">
        <title>Alkalibaculum tamaniensis sp.nov., a new alkaliphilic acetogen, isolated on methoxylated aromatics from a mud volcano.</title>
        <authorList>
            <person name="Khomyakova M.A."/>
            <person name="Merkel A.Y."/>
            <person name="Bonch-Osmolovskaya E.A."/>
            <person name="Slobodkin A.I."/>
        </authorList>
    </citation>
    <scope>NUCLEOTIDE SEQUENCE [LARGE SCALE GENOMIC DNA]</scope>
    <source>
        <strain evidence="11 12">M08DMB</strain>
    </source>
</reference>
<dbReference type="InterPro" id="IPR014445">
    <property type="entry name" value="Gln-dep_NAD_synthase"/>
</dbReference>
<dbReference type="EC" id="6.3.5.1" evidence="7 8"/>
<comment type="similarity">
    <text evidence="2 7 8">In the C-terminal section; belongs to the NAD synthetase family.</text>
</comment>
<keyword evidence="4 7" id="KW-0547">Nucleotide-binding</keyword>
<dbReference type="Pfam" id="PF00795">
    <property type="entry name" value="CN_hydrolase"/>
    <property type="match status" value="1"/>
</dbReference>
<keyword evidence="6 7" id="KW-0520">NAD</keyword>
<evidence type="ECO:0000256" key="6">
    <source>
        <dbReference type="ARBA" id="ARBA00023027"/>
    </source>
</evidence>
<proteinExistence type="inferred from homology"/>
<dbReference type="InterPro" id="IPR036526">
    <property type="entry name" value="C-N_Hydrolase_sf"/>
</dbReference>
<dbReference type="RefSeq" id="WP_152805240.1">
    <property type="nucleotide sequence ID" value="NZ_WHNX01000021.1"/>
</dbReference>
<dbReference type="PANTHER" id="PTHR23090:SF9">
    <property type="entry name" value="GLUTAMINE-DEPENDENT NAD(+) SYNTHETASE"/>
    <property type="match status" value="1"/>
</dbReference>
<comment type="catalytic activity">
    <reaction evidence="7 8">
        <text>deamido-NAD(+) + L-glutamine + ATP + H2O = L-glutamate + AMP + diphosphate + NAD(+) + H(+)</text>
        <dbReference type="Rhea" id="RHEA:24384"/>
        <dbReference type="ChEBI" id="CHEBI:15377"/>
        <dbReference type="ChEBI" id="CHEBI:15378"/>
        <dbReference type="ChEBI" id="CHEBI:29985"/>
        <dbReference type="ChEBI" id="CHEBI:30616"/>
        <dbReference type="ChEBI" id="CHEBI:33019"/>
        <dbReference type="ChEBI" id="CHEBI:57540"/>
        <dbReference type="ChEBI" id="CHEBI:58359"/>
        <dbReference type="ChEBI" id="CHEBI:58437"/>
        <dbReference type="ChEBI" id="CHEBI:456215"/>
        <dbReference type="EC" id="6.3.5.1"/>
    </reaction>
</comment>
<feature type="binding site" evidence="7">
    <location>
        <position position="606"/>
    </location>
    <ligand>
        <name>deamido-NAD(+)</name>
        <dbReference type="ChEBI" id="CHEBI:58437"/>
        <note>ligand shared between two neighboring subunits</note>
    </ligand>
</feature>
<feature type="domain" description="CN hydrolase" evidence="10">
    <location>
        <begin position="7"/>
        <end position="273"/>
    </location>
</feature>
<comment type="caution">
    <text evidence="11">The sequence shown here is derived from an EMBL/GenBank/DDBJ whole genome shotgun (WGS) entry which is preliminary data.</text>
</comment>
<dbReference type="NCBIfam" id="NF002730">
    <property type="entry name" value="PRK02628.1"/>
    <property type="match status" value="1"/>
</dbReference>
<dbReference type="CDD" id="cd07570">
    <property type="entry name" value="GAT_Gln-NAD-synth"/>
    <property type="match status" value="1"/>
</dbReference>
<feature type="binding site" evidence="7">
    <location>
        <position position="200"/>
    </location>
    <ligand>
        <name>L-glutamine</name>
        <dbReference type="ChEBI" id="CHEBI:58359"/>
    </ligand>
</feature>
<gene>
    <name evidence="7" type="primary">nadE</name>
    <name evidence="11" type="ORF">GC105_12385</name>
</gene>
<dbReference type="GO" id="GO:0005737">
    <property type="term" value="C:cytoplasm"/>
    <property type="evidence" value="ECO:0007669"/>
    <property type="project" value="InterPro"/>
</dbReference>
<dbReference type="SUPFAM" id="SSF56317">
    <property type="entry name" value="Carbon-nitrogen hydrolase"/>
    <property type="match status" value="1"/>
</dbReference>
<keyword evidence="5 7" id="KW-0067">ATP-binding</keyword>
<evidence type="ECO:0000256" key="8">
    <source>
        <dbReference type="PIRNR" id="PIRNR006630"/>
    </source>
</evidence>
<feature type="binding site" evidence="7">
    <location>
        <position position="444"/>
    </location>
    <ligand>
        <name>deamido-NAD(+)</name>
        <dbReference type="ChEBI" id="CHEBI:58437"/>
        <note>ligand shared between two neighboring subunits</note>
    </ligand>
</feature>
<evidence type="ECO:0000256" key="5">
    <source>
        <dbReference type="ARBA" id="ARBA00022840"/>
    </source>
</evidence>
<comment type="function">
    <text evidence="7">Catalyzes the ATP-dependent amidation of deamido-NAD to form NAD. Uses L-glutamine as a nitrogen source.</text>
</comment>
<name>A0A6A7KB13_9FIRM</name>
<dbReference type="Proteomes" id="UP000440004">
    <property type="component" value="Unassembled WGS sequence"/>
</dbReference>
<dbReference type="InterPro" id="IPR022310">
    <property type="entry name" value="NAD/GMP_synthase"/>
</dbReference>
<dbReference type="InterPro" id="IPR041856">
    <property type="entry name" value="NAD+_synth_C"/>
</dbReference>
<feature type="binding site" evidence="7">
    <location>
        <position position="206"/>
    </location>
    <ligand>
        <name>L-glutamine</name>
        <dbReference type="ChEBI" id="CHEBI:58359"/>
    </ligand>
</feature>
<dbReference type="GO" id="GO:0009435">
    <property type="term" value="P:NAD+ biosynthetic process"/>
    <property type="evidence" value="ECO:0007669"/>
    <property type="project" value="UniProtKB-UniRule"/>
</dbReference>
<protein>
    <recommendedName>
        <fullName evidence="7 8">Glutamine-dependent NAD(+) synthetase</fullName>
        <ecNumber evidence="7 8">6.3.5.1</ecNumber>
    </recommendedName>
    <alternativeName>
        <fullName evidence="7 8">NAD(+) synthase [glutamine-hydrolyzing]</fullName>
    </alternativeName>
</protein>
<dbReference type="UniPathway" id="UPA00253">
    <property type="reaction ID" value="UER00334"/>
</dbReference>
<evidence type="ECO:0000256" key="4">
    <source>
        <dbReference type="ARBA" id="ARBA00022741"/>
    </source>
</evidence>
<evidence type="ECO:0000256" key="7">
    <source>
        <dbReference type="HAMAP-Rule" id="MF_02090"/>
    </source>
</evidence>
<accession>A0A6A7KB13</accession>
<keyword evidence="12" id="KW-1185">Reference proteome</keyword>
<evidence type="ECO:0000313" key="12">
    <source>
        <dbReference type="Proteomes" id="UP000440004"/>
    </source>
</evidence>
<dbReference type="CDD" id="cd00553">
    <property type="entry name" value="NAD_synthase"/>
    <property type="match status" value="1"/>
</dbReference>
<evidence type="ECO:0000256" key="9">
    <source>
        <dbReference type="RuleBase" id="RU003811"/>
    </source>
</evidence>
<dbReference type="Pfam" id="PF02540">
    <property type="entry name" value="NAD_synthase"/>
    <property type="match status" value="1"/>
</dbReference>
<evidence type="ECO:0000256" key="2">
    <source>
        <dbReference type="ARBA" id="ARBA00007145"/>
    </source>
</evidence>
<evidence type="ECO:0000313" key="11">
    <source>
        <dbReference type="EMBL" id="MPW26586.1"/>
    </source>
</evidence>
<dbReference type="SUPFAM" id="SSF52402">
    <property type="entry name" value="Adenine nucleotide alpha hydrolases-like"/>
    <property type="match status" value="1"/>
</dbReference>
<feature type="active site" description="Proton acceptor; for glutaminase activity" evidence="7">
    <location>
        <position position="47"/>
    </location>
</feature>
<comment type="caution">
    <text evidence="7">Lacks conserved residue(s) required for the propagation of feature annotation.</text>
</comment>
<dbReference type="GO" id="GO:0003952">
    <property type="term" value="F:NAD+ synthase (glutamine-hydrolyzing) activity"/>
    <property type="evidence" value="ECO:0007669"/>
    <property type="project" value="UniProtKB-UniRule"/>
</dbReference>
<dbReference type="InterPro" id="IPR003694">
    <property type="entry name" value="NAD_synthase"/>
</dbReference>
<dbReference type="GO" id="GO:0005524">
    <property type="term" value="F:ATP binding"/>
    <property type="evidence" value="ECO:0007669"/>
    <property type="project" value="UniProtKB-UniRule"/>
</dbReference>
<dbReference type="PANTHER" id="PTHR23090">
    <property type="entry name" value="NH 3 /GLUTAMINE-DEPENDENT NAD + SYNTHETASE"/>
    <property type="match status" value="1"/>
</dbReference>
<evidence type="ECO:0000256" key="1">
    <source>
        <dbReference type="ARBA" id="ARBA00005188"/>
    </source>
</evidence>
<dbReference type="PROSITE" id="PS50263">
    <property type="entry name" value="CN_HYDROLASE"/>
    <property type="match status" value="1"/>
</dbReference>
<dbReference type="InterPro" id="IPR014729">
    <property type="entry name" value="Rossmann-like_a/b/a_fold"/>
</dbReference>
<dbReference type="EMBL" id="WHNX01000021">
    <property type="protein sequence ID" value="MPW26586.1"/>
    <property type="molecule type" value="Genomic_DNA"/>
</dbReference>
<evidence type="ECO:0000259" key="10">
    <source>
        <dbReference type="PROSITE" id="PS50263"/>
    </source>
</evidence>
<comment type="pathway">
    <text evidence="1 7 8">Cofactor biosynthesis; NAD(+) biosynthesis; NAD(+) from deamido-NAD(+) (L-Gln route): step 1/1.</text>
</comment>
<dbReference type="GO" id="GO:0004359">
    <property type="term" value="F:glutaminase activity"/>
    <property type="evidence" value="ECO:0007669"/>
    <property type="project" value="InterPro"/>
</dbReference>
<dbReference type="PIRSF" id="PIRSF006630">
    <property type="entry name" value="NADS_GAT"/>
    <property type="match status" value="1"/>
</dbReference>
<comment type="similarity">
    <text evidence="9">Belongs to the NAD synthetase family.</text>
</comment>
<dbReference type="HAMAP" id="MF_02090">
    <property type="entry name" value="NadE_glutamine_dep"/>
    <property type="match status" value="1"/>
</dbReference>
<feature type="binding site" evidence="7">
    <location>
        <begin position="478"/>
        <end position="481"/>
    </location>
    <ligand>
        <name>deamido-NAD(+)</name>
        <dbReference type="ChEBI" id="CHEBI:58437"/>
        <note>ligand shared between two neighboring subunits</note>
    </ligand>
</feature>
<feature type="binding site" evidence="7">
    <location>
        <position position="468"/>
    </location>
    <ligand>
        <name>ATP</name>
        <dbReference type="ChEBI" id="CHEBI:30616"/>
    </ligand>
</feature>
<dbReference type="GO" id="GO:0008795">
    <property type="term" value="F:NAD+ synthase activity"/>
    <property type="evidence" value="ECO:0007669"/>
    <property type="project" value="UniProtKB-UniRule"/>
</dbReference>
<sequence length="647" mass="73463">MHSKGFVRVATVTPIIKVADCEYNKMQIIKTIEEVVESEVEIVVYPELCISGYTCGDLFFQDALLIEVEKSVKEICEYLVPYDMLVVIGAPIRLRGQVYNCAISINKGKIIGIVPKRYLPNANEFYEKRWFASGFNLNGNQIISYCGQEVLFGFEILFKHETYHELIVGIEICEDLWAPIPPSSFFCQGGATLILNPSASDDLVGKSEYRKTLVEQQSARCIVAYAYVSSGFGESSTDLVYGGHGLIYENGYLLKESERFKYTNTVTISDIDIQRITHDRIKSTPLREHLQNKEYKYEFLEFTTIDKEHQLIREVKSHPFIPDDIRGRNKSCKEIFNIQTMALAKRITHIGSYSMIIGISGGLDSTLALLVCAKTCDVLNIDRSNITAVTMPGFGTTDRTYNNAISLMKKLHVNIREISIKEASIQHFKDIEHDITNHNTTYENTQARERTQILMDIGNQLNGIVIGTGDLSELALGWATYNGDHMSMYAVNSGVPKTLVRYLVQWIADNDIESGVQEVLYDILNTPVSPELLPPDKEGNIAQKTEEVVGPYELHDFFLFNVIRYGYSPIKVFYLATIAFEMIYDKNTILKWLKNFYKRFFSQQFKRSCMPDGPKVGSISLSPRGDWRMPSDASNALWLKELDTIEL</sequence>
<keyword evidence="3 7" id="KW-0436">Ligase</keyword>
<organism evidence="11 12">
    <name type="scientific">Alkalibaculum sporogenes</name>
    <dbReference type="NCBI Taxonomy" id="2655001"/>
    <lineage>
        <taxon>Bacteria</taxon>
        <taxon>Bacillati</taxon>
        <taxon>Bacillota</taxon>
        <taxon>Clostridia</taxon>
        <taxon>Eubacteriales</taxon>
        <taxon>Eubacteriaceae</taxon>
        <taxon>Alkalibaculum</taxon>
    </lineage>
</organism>
<dbReference type="InterPro" id="IPR003010">
    <property type="entry name" value="C-N_Hydrolase"/>
</dbReference>
<feature type="binding site" evidence="7">
    <location>
        <position position="473"/>
    </location>
    <ligand>
        <name>deamido-NAD(+)</name>
        <dbReference type="ChEBI" id="CHEBI:58437"/>
        <note>ligand shared between two neighboring subunits</note>
    </ligand>
</feature>
<evidence type="ECO:0000256" key="3">
    <source>
        <dbReference type="ARBA" id="ARBA00022598"/>
    </source>
</evidence>
<dbReference type="Gene3D" id="3.40.50.620">
    <property type="entry name" value="HUPs"/>
    <property type="match status" value="1"/>
</dbReference>
<dbReference type="AlphaFoldDB" id="A0A6A7KB13"/>
<dbReference type="Gene3D" id="1.10.10.1140">
    <property type="entry name" value="Glutamine-dependent NAD+ synthetase, C-terminal domain"/>
    <property type="match status" value="1"/>
</dbReference>
<dbReference type="Gene3D" id="3.60.110.10">
    <property type="entry name" value="Carbon-nitrogen hydrolase"/>
    <property type="match status" value="1"/>
</dbReference>
<feature type="active site" description="Nucleophile; for glutaminase activity" evidence="7">
    <location>
        <position position="173"/>
    </location>
</feature>
<feature type="active site" description="For glutaminase activity" evidence="7">
    <location>
        <position position="116"/>
    </location>
</feature>
<dbReference type="NCBIfam" id="TIGR00552">
    <property type="entry name" value="nadE"/>
    <property type="match status" value="1"/>
</dbReference>